<dbReference type="EMBL" id="AY228468">
    <property type="protein sequence ID" value="ABP35438.1"/>
    <property type="molecule type" value="Genomic_DNA"/>
</dbReference>
<accession>A4QMA1</accession>
<geneLocation type="chloroplast" evidence="1"/>
<keyword evidence="1" id="KW-0150">Chloroplast</keyword>
<organism evidence="1">
    <name type="scientific">Pinus koraiensis</name>
    <name type="common">Korean pine</name>
    <dbReference type="NCBI Taxonomy" id="88728"/>
    <lineage>
        <taxon>Eukaryota</taxon>
        <taxon>Viridiplantae</taxon>
        <taxon>Streptophyta</taxon>
        <taxon>Embryophyta</taxon>
        <taxon>Tracheophyta</taxon>
        <taxon>Spermatophyta</taxon>
        <taxon>Pinopsida</taxon>
        <taxon>Pinidae</taxon>
        <taxon>Conifers I</taxon>
        <taxon>Pinales</taxon>
        <taxon>Pinaceae</taxon>
        <taxon>Pinus</taxon>
        <taxon>Pinus subgen. Strobus</taxon>
    </lineage>
</organism>
<evidence type="ECO:0000313" key="1">
    <source>
        <dbReference type="EMBL" id="ABP35438.1"/>
    </source>
</evidence>
<reference evidence="1" key="1">
    <citation type="submission" date="2007-04" db="EMBL/GenBank/DDBJ databases">
        <authorList>
            <person name="Noh E.W."/>
            <person name="Lee J.S."/>
            <person name="Choi Y.I."/>
            <person name="Han M.S."/>
            <person name="Yi Y.S."/>
            <person name="Han S.U."/>
        </authorList>
    </citation>
    <scope>NUCLEOTIDE SEQUENCE</scope>
</reference>
<sequence length="43" mass="4988">MRLILSRHPSTNTFVQENIFCVESLRFRIFCCTDLLGNKIIGT</sequence>
<proteinExistence type="predicted"/>
<keyword evidence="1" id="KW-0934">Plastid</keyword>
<dbReference type="RefSeq" id="YP_001152195.1">
    <property type="nucleotide sequence ID" value="NC_004677.2"/>
</dbReference>
<name>A4QMA1_PINKO</name>
<dbReference type="GeneID" id="5048414"/>
<protein>
    <submittedName>
        <fullName evidence="1">ORF43l</fullName>
    </submittedName>
</protein>
<dbReference type="AlphaFoldDB" id="A4QMA1"/>